<name>A0AAE0F2B4_9CHLO</name>
<comment type="caution">
    <text evidence="1">The sequence shown here is derived from an EMBL/GenBank/DDBJ whole genome shotgun (WGS) entry which is preliminary data.</text>
</comment>
<keyword evidence="2" id="KW-1185">Reference proteome</keyword>
<evidence type="ECO:0000313" key="2">
    <source>
        <dbReference type="Proteomes" id="UP001190700"/>
    </source>
</evidence>
<feature type="non-terminal residue" evidence="1">
    <location>
        <position position="1"/>
    </location>
</feature>
<gene>
    <name evidence="1" type="ORF">CYMTET_41632</name>
</gene>
<dbReference type="AlphaFoldDB" id="A0AAE0F2B4"/>
<evidence type="ECO:0000313" key="1">
    <source>
        <dbReference type="EMBL" id="KAK3248919.1"/>
    </source>
</evidence>
<proteinExistence type="predicted"/>
<dbReference type="Proteomes" id="UP001190700">
    <property type="component" value="Unassembled WGS sequence"/>
</dbReference>
<accession>A0AAE0F2B4</accession>
<protein>
    <submittedName>
        <fullName evidence="1">Uncharacterized protein</fullName>
    </submittedName>
</protein>
<sequence length="85" mass="9741">RDYKEEEEEFFFQDSHGRMAAIQAEKTQAAARSHFRGACGAIVRRLLGAAKSLSYLVREDSSPRPRLPHYDHSAATFSDKNWLAW</sequence>
<reference evidence="1 2" key="1">
    <citation type="journal article" date="2015" name="Genome Biol. Evol.">
        <title>Comparative Genomics of a Bacterivorous Green Alga Reveals Evolutionary Causalities and Consequences of Phago-Mixotrophic Mode of Nutrition.</title>
        <authorList>
            <person name="Burns J.A."/>
            <person name="Paasch A."/>
            <person name="Narechania A."/>
            <person name="Kim E."/>
        </authorList>
    </citation>
    <scope>NUCLEOTIDE SEQUENCE [LARGE SCALE GENOMIC DNA]</scope>
    <source>
        <strain evidence="1 2">PLY_AMNH</strain>
    </source>
</reference>
<dbReference type="EMBL" id="LGRX02027698">
    <property type="protein sequence ID" value="KAK3248919.1"/>
    <property type="molecule type" value="Genomic_DNA"/>
</dbReference>
<organism evidence="1 2">
    <name type="scientific">Cymbomonas tetramitiformis</name>
    <dbReference type="NCBI Taxonomy" id="36881"/>
    <lineage>
        <taxon>Eukaryota</taxon>
        <taxon>Viridiplantae</taxon>
        <taxon>Chlorophyta</taxon>
        <taxon>Pyramimonadophyceae</taxon>
        <taxon>Pyramimonadales</taxon>
        <taxon>Pyramimonadaceae</taxon>
        <taxon>Cymbomonas</taxon>
    </lineage>
</organism>